<evidence type="ECO:0000259" key="4">
    <source>
        <dbReference type="PROSITE" id="PS50830"/>
    </source>
</evidence>
<dbReference type="PROSITE" id="PS50830">
    <property type="entry name" value="TNASE_3"/>
    <property type="match status" value="1"/>
</dbReference>
<dbReference type="InterPro" id="IPR002071">
    <property type="entry name" value="Thermonucl_AS"/>
</dbReference>
<evidence type="ECO:0000313" key="6">
    <source>
        <dbReference type="EMBL" id="OTG14685.1"/>
    </source>
</evidence>
<dbReference type="GO" id="GO:0016787">
    <property type="term" value="F:hydrolase activity"/>
    <property type="evidence" value="ECO:0007669"/>
    <property type="project" value="UniProtKB-KW"/>
</dbReference>
<reference evidence="5 7" key="1">
    <citation type="journal article" date="2017" name="Nature">
        <title>The sunflower genome provides insights into oil metabolism, flowering and Asterid evolution.</title>
        <authorList>
            <person name="Badouin H."/>
            <person name="Gouzy J."/>
            <person name="Grassa C.J."/>
            <person name="Murat F."/>
            <person name="Staton S.E."/>
            <person name="Cottret L."/>
            <person name="Lelandais-Briere C."/>
            <person name="Owens G.L."/>
            <person name="Carrere S."/>
            <person name="Mayjonade B."/>
            <person name="Legrand L."/>
            <person name="Gill N."/>
            <person name="Kane N.C."/>
            <person name="Bowers J.E."/>
            <person name="Hubner S."/>
            <person name="Bellec A."/>
            <person name="Berard A."/>
            <person name="Berges H."/>
            <person name="Blanchet N."/>
            <person name="Boniface M.C."/>
            <person name="Brunel D."/>
            <person name="Catrice O."/>
            <person name="Chaidir N."/>
            <person name="Claudel C."/>
            <person name="Donnadieu C."/>
            <person name="Faraut T."/>
            <person name="Fievet G."/>
            <person name="Helmstetter N."/>
            <person name="King M."/>
            <person name="Knapp S.J."/>
            <person name="Lai Z."/>
            <person name="Le Paslier M.C."/>
            <person name="Lippi Y."/>
            <person name="Lorenzon L."/>
            <person name="Mandel J.R."/>
            <person name="Marage G."/>
            <person name="Marchand G."/>
            <person name="Marquand E."/>
            <person name="Bret-Mestries E."/>
            <person name="Morien E."/>
            <person name="Nambeesan S."/>
            <person name="Nguyen T."/>
            <person name="Pegot-Espagnet P."/>
            <person name="Pouilly N."/>
            <person name="Raftis F."/>
            <person name="Sallet E."/>
            <person name="Schiex T."/>
            <person name="Thomas J."/>
            <person name="Vandecasteele C."/>
            <person name="Vares D."/>
            <person name="Vear F."/>
            <person name="Vautrin S."/>
            <person name="Crespi M."/>
            <person name="Mangin B."/>
            <person name="Burke J.M."/>
            <person name="Salse J."/>
            <person name="Munos S."/>
            <person name="Vincourt P."/>
            <person name="Rieseberg L.H."/>
            <person name="Langlade N.B."/>
        </authorList>
    </citation>
    <scope>NUCLEOTIDE SEQUENCE [LARGE SCALE GENOMIC DNA]</scope>
    <source>
        <strain evidence="7">cv. SF193</strain>
        <tissue evidence="5">Leaves</tissue>
    </source>
</reference>
<dbReference type="OrthoDB" id="430293at2759"/>
<dbReference type="PANTHER" id="PTHR12302:SF3">
    <property type="entry name" value="SERINE_THREONINE-PROTEIN KINASE 31"/>
    <property type="match status" value="1"/>
</dbReference>
<dbReference type="EMBL" id="CM007898">
    <property type="protein sequence ID" value="OTG14685.1"/>
    <property type="molecule type" value="Genomic_DNA"/>
</dbReference>
<organism evidence="6 7">
    <name type="scientific">Helianthus annuus</name>
    <name type="common">Common sunflower</name>
    <dbReference type="NCBI Taxonomy" id="4232"/>
    <lineage>
        <taxon>Eukaryota</taxon>
        <taxon>Viridiplantae</taxon>
        <taxon>Streptophyta</taxon>
        <taxon>Embryophyta</taxon>
        <taxon>Tracheophyta</taxon>
        <taxon>Spermatophyta</taxon>
        <taxon>Magnoliopsida</taxon>
        <taxon>eudicotyledons</taxon>
        <taxon>Gunneridae</taxon>
        <taxon>Pentapetalae</taxon>
        <taxon>asterids</taxon>
        <taxon>campanulids</taxon>
        <taxon>Asterales</taxon>
        <taxon>Asteraceae</taxon>
        <taxon>Asteroideae</taxon>
        <taxon>Heliantheae alliance</taxon>
        <taxon>Heliantheae</taxon>
        <taxon>Helianthus</taxon>
    </lineage>
</organism>
<keyword evidence="7" id="KW-1185">Reference proteome</keyword>
<dbReference type="Pfam" id="PF00565">
    <property type="entry name" value="SNase"/>
    <property type="match status" value="1"/>
</dbReference>
<proteinExistence type="predicted"/>
<dbReference type="PANTHER" id="PTHR12302">
    <property type="entry name" value="EBNA2 BINDING PROTEIN P100"/>
    <property type="match status" value="1"/>
</dbReference>
<sequence>MRVDFCKAGAVPSHQPPPQAAALVMEHLATMAFLSPPSLSPPLLNTLNSPLRYNQVSNAWRESKPPPNTPEEASRLVSHTLQRHPTPDMEGLWSFYVLRLPHLLVDAPSLADGIKFELHTLPVDAKAVADGDTVTVYVSTSDAPESSRVPQEVQMAAVERIEALAERNYTKADSLQKRITDAGYRLLRIDNQEILARKYRIRLRGIDAPEHSMPYGKEAKDELIKIIEGKCLKILIFGEDRYGRFVGDIYCNGVFVQESLLKKGLAWHYTDYDKRPELEKWEKDVRIKRVGLWASSNPEMPWEWRKNHRENRHLRVHA</sequence>
<dbReference type="InterPro" id="IPR016071">
    <property type="entry name" value="Staphylococal_nuclease_OB-fold"/>
</dbReference>
<evidence type="ECO:0000313" key="5">
    <source>
        <dbReference type="EMBL" id="KAF5790411.1"/>
    </source>
</evidence>
<dbReference type="Proteomes" id="UP000215914">
    <property type="component" value="Chromosome 9"/>
</dbReference>
<dbReference type="PROSITE" id="PS01284">
    <property type="entry name" value="TNASE_2"/>
    <property type="match status" value="1"/>
</dbReference>
<dbReference type="Gene3D" id="2.40.50.90">
    <property type="match status" value="1"/>
</dbReference>
<dbReference type="OMA" id="HYTDYDK"/>
<evidence type="ECO:0000313" key="7">
    <source>
        <dbReference type="Proteomes" id="UP000215914"/>
    </source>
</evidence>
<dbReference type="GO" id="GO:0003676">
    <property type="term" value="F:nucleic acid binding"/>
    <property type="evidence" value="ECO:0007669"/>
    <property type="project" value="InterPro"/>
</dbReference>
<evidence type="ECO:0000256" key="2">
    <source>
        <dbReference type="ARBA" id="ARBA00022759"/>
    </source>
</evidence>
<dbReference type="Gramene" id="mRNA:HanXRQr2_Chr09g0382931">
    <property type="protein sequence ID" value="mRNA:HanXRQr2_Chr09g0382931"/>
    <property type="gene ID" value="HanXRQr2_Chr09g0382931"/>
</dbReference>
<name>A0A251TU80_HELAN</name>
<accession>A0A251TU80</accession>
<feature type="domain" description="TNase-like" evidence="4">
    <location>
        <begin position="119"/>
        <end position="295"/>
    </location>
</feature>
<gene>
    <name evidence="6" type="ORF">HannXRQ_Chr09g0252181</name>
    <name evidence="5" type="ORF">HanXRQr2_Chr09g0382931</name>
</gene>
<protein>
    <submittedName>
        <fullName evidence="6">Putative nuclease (SNase-like), OB-fold protein</fullName>
    </submittedName>
    <submittedName>
        <fullName evidence="5">Staphylococcal nuclease (SNase-like), SNase-like, superfamily</fullName>
    </submittedName>
</protein>
<reference evidence="5" key="3">
    <citation type="submission" date="2020-06" db="EMBL/GenBank/DDBJ databases">
        <title>Helianthus annuus Genome sequencing and assembly Release 2.</title>
        <authorList>
            <person name="Gouzy J."/>
            <person name="Langlade N."/>
            <person name="Munos S."/>
        </authorList>
    </citation>
    <scope>NUCLEOTIDE SEQUENCE</scope>
    <source>
        <tissue evidence="5">Leaves</tissue>
    </source>
</reference>
<keyword evidence="1" id="KW-0540">Nuclease</keyword>
<dbReference type="InterPro" id="IPR035437">
    <property type="entry name" value="SNase_OB-fold_sf"/>
</dbReference>
<dbReference type="SMART" id="SM00318">
    <property type="entry name" value="SNc"/>
    <property type="match status" value="1"/>
</dbReference>
<dbReference type="InParanoid" id="A0A251TU80"/>
<evidence type="ECO:0000256" key="1">
    <source>
        <dbReference type="ARBA" id="ARBA00022722"/>
    </source>
</evidence>
<evidence type="ECO:0000256" key="3">
    <source>
        <dbReference type="ARBA" id="ARBA00022801"/>
    </source>
</evidence>
<dbReference type="SUPFAM" id="SSF50199">
    <property type="entry name" value="Staphylococcal nuclease"/>
    <property type="match status" value="1"/>
</dbReference>
<dbReference type="AlphaFoldDB" id="A0A251TU80"/>
<reference evidence="6" key="2">
    <citation type="submission" date="2017-02" db="EMBL/GenBank/DDBJ databases">
        <title>Sunflower complete genome.</title>
        <authorList>
            <person name="Langlade N."/>
            <person name="Munos S."/>
        </authorList>
    </citation>
    <scope>NUCLEOTIDE SEQUENCE [LARGE SCALE GENOMIC DNA]</scope>
    <source>
        <tissue evidence="6">Leaves</tissue>
    </source>
</reference>
<dbReference type="STRING" id="4232.A0A251TU80"/>
<keyword evidence="3" id="KW-0378">Hydrolase</keyword>
<dbReference type="EMBL" id="MNCJ02000324">
    <property type="protein sequence ID" value="KAF5790411.1"/>
    <property type="molecule type" value="Genomic_DNA"/>
</dbReference>
<keyword evidence="2" id="KW-0255">Endonuclease</keyword>
<dbReference type="GO" id="GO:0004519">
    <property type="term" value="F:endonuclease activity"/>
    <property type="evidence" value="ECO:0007669"/>
    <property type="project" value="UniProtKB-KW"/>
</dbReference>